<dbReference type="InterPro" id="IPR036908">
    <property type="entry name" value="RlpA-like_sf"/>
</dbReference>
<dbReference type="NCBIfam" id="NF041144">
    <property type="entry name" value="expansin_EXLX1"/>
    <property type="match status" value="1"/>
</dbReference>
<evidence type="ECO:0000313" key="2">
    <source>
        <dbReference type="Proteomes" id="UP000887540"/>
    </source>
</evidence>
<dbReference type="SUPFAM" id="SSF49590">
    <property type="entry name" value="PHL pollen allergen"/>
    <property type="match status" value="1"/>
</dbReference>
<sequence length="201" mass="21944">MQSGYATYTGSGYEGGAMLLDPIPSDMEITAVNPTNLNYNGINAALGGAYLEVQGPKGTTTVYTTDLYPEGAPGALDLSPNAFSKIGNMEEGRINIQWKIVRGPVSGNIVYRVKEGSSQWWAAIQVRNHAIPILKMAYYKDGNWVNMEKTPYNHFLASNLGTNNLQLRLEAIDGTVKEDTIQGMPSDAVSKPYFIQGNIQF</sequence>
<dbReference type="InterPro" id="IPR051477">
    <property type="entry name" value="Expansin_CellWall"/>
</dbReference>
<keyword evidence="1" id="KW-0732">Signal</keyword>
<dbReference type="PANTHER" id="PTHR31836:SF21">
    <property type="entry name" value="EXPANSIN-LIKE PROTEIN 7"/>
    <property type="match status" value="1"/>
</dbReference>
<dbReference type="WBParaSite" id="ACRNAN_Path_1416.g5563.t1">
    <property type="protein sequence ID" value="ACRNAN_Path_1416.g5563.t1"/>
    <property type="gene ID" value="ACRNAN_Path_1416.g5563"/>
</dbReference>
<protein>
    <submittedName>
        <fullName evidence="3">Expansin-YoaJ</fullName>
    </submittedName>
</protein>
<dbReference type="Gene3D" id="2.40.40.10">
    <property type="entry name" value="RlpA-like domain"/>
    <property type="match status" value="1"/>
</dbReference>
<evidence type="ECO:0000256" key="1">
    <source>
        <dbReference type="ARBA" id="ARBA00022729"/>
    </source>
</evidence>
<accession>A0A914C0D8</accession>
<organism evidence="2 3">
    <name type="scientific">Acrobeloides nanus</name>
    <dbReference type="NCBI Taxonomy" id="290746"/>
    <lineage>
        <taxon>Eukaryota</taxon>
        <taxon>Metazoa</taxon>
        <taxon>Ecdysozoa</taxon>
        <taxon>Nematoda</taxon>
        <taxon>Chromadorea</taxon>
        <taxon>Rhabditida</taxon>
        <taxon>Tylenchina</taxon>
        <taxon>Cephalobomorpha</taxon>
        <taxon>Cephaloboidea</taxon>
        <taxon>Cephalobidae</taxon>
        <taxon>Acrobeloides</taxon>
    </lineage>
</organism>
<name>A0A914C0D8_9BILA</name>
<evidence type="ECO:0000313" key="3">
    <source>
        <dbReference type="WBParaSite" id="ACRNAN_Path_1416.g5563.t1"/>
    </source>
</evidence>
<dbReference type="Gene3D" id="2.60.40.760">
    <property type="entry name" value="Expansin, cellulose-binding-like domain"/>
    <property type="match status" value="1"/>
</dbReference>
<proteinExistence type="predicted"/>
<dbReference type="AlphaFoldDB" id="A0A914C0D8"/>
<dbReference type="CDD" id="cd22272">
    <property type="entry name" value="DPBB_EXLX1-like"/>
    <property type="match status" value="1"/>
</dbReference>
<dbReference type="Proteomes" id="UP000887540">
    <property type="component" value="Unplaced"/>
</dbReference>
<dbReference type="InterPro" id="IPR049818">
    <property type="entry name" value="Expansin_EXLX1-like"/>
</dbReference>
<reference evidence="3" key="1">
    <citation type="submission" date="2022-11" db="UniProtKB">
        <authorList>
            <consortium name="WormBaseParasite"/>
        </authorList>
    </citation>
    <scope>IDENTIFICATION</scope>
</reference>
<dbReference type="InterPro" id="IPR036749">
    <property type="entry name" value="Expansin_CBD_sf"/>
</dbReference>
<keyword evidence="2" id="KW-1185">Reference proteome</keyword>
<dbReference type="SUPFAM" id="SSF50685">
    <property type="entry name" value="Barwin-like endoglucanases"/>
    <property type="match status" value="1"/>
</dbReference>
<dbReference type="PANTHER" id="PTHR31836">
    <property type="match status" value="1"/>
</dbReference>